<organism evidence="1">
    <name type="scientific">viral metagenome</name>
    <dbReference type="NCBI Taxonomy" id="1070528"/>
    <lineage>
        <taxon>unclassified sequences</taxon>
        <taxon>metagenomes</taxon>
        <taxon>organismal metagenomes</taxon>
    </lineage>
</organism>
<accession>A0A6M3KPB9</accession>
<protein>
    <submittedName>
        <fullName evidence="1">Uncharacterized protein</fullName>
    </submittedName>
</protein>
<evidence type="ECO:0000313" key="1">
    <source>
        <dbReference type="EMBL" id="QJA83917.1"/>
    </source>
</evidence>
<gene>
    <name evidence="1" type="ORF">MM415A00246_0039</name>
</gene>
<dbReference type="EMBL" id="MT142520">
    <property type="protein sequence ID" value="QJA83917.1"/>
    <property type="molecule type" value="Genomic_DNA"/>
</dbReference>
<dbReference type="AlphaFoldDB" id="A0A6M3KPB9"/>
<proteinExistence type="predicted"/>
<name>A0A6M3KPB9_9ZZZZ</name>
<reference evidence="1" key="1">
    <citation type="submission" date="2020-03" db="EMBL/GenBank/DDBJ databases">
        <title>The deep terrestrial virosphere.</title>
        <authorList>
            <person name="Holmfeldt K."/>
            <person name="Nilsson E."/>
            <person name="Simone D."/>
            <person name="Lopez-Fernandez M."/>
            <person name="Wu X."/>
            <person name="de Brujin I."/>
            <person name="Lundin D."/>
            <person name="Andersson A."/>
            <person name="Bertilsson S."/>
            <person name="Dopson M."/>
        </authorList>
    </citation>
    <scope>NUCLEOTIDE SEQUENCE</scope>
    <source>
        <strain evidence="1">MM415A00246</strain>
    </source>
</reference>
<sequence length="216" mass="23052">MTDPITSAVQDGDPFKVEHLNDLRTDILSLTPGWLAHRKTGGYWHWSLPNVLQSGFGVRVFLANTIEACPIIVPEGTEITGLGFQSTSGAGGGGLARMGIYDSDSNLYPNNLVYSDSTEFDTDVLGVKTTTFSAVTLESGTVLYWIVVATNIQINIKYIARDTGGKTGILGTATLTTDPGEGLYGGWAYQSPPASLPDPFPSTAWPPYTAAIAFQL</sequence>